<dbReference type="FunFam" id="3.40.50.2000:FF:000009">
    <property type="entry name" value="Sterol 3-beta-glucosyltransferase UGT80A2"/>
    <property type="match status" value="1"/>
</dbReference>
<evidence type="ECO:0000256" key="9">
    <source>
        <dbReference type="RuleBase" id="RU361169"/>
    </source>
</evidence>
<organism evidence="14 15">
    <name type="scientific">Rhizoctonia solani</name>
    <dbReference type="NCBI Taxonomy" id="456999"/>
    <lineage>
        <taxon>Eukaryota</taxon>
        <taxon>Fungi</taxon>
        <taxon>Dikarya</taxon>
        <taxon>Basidiomycota</taxon>
        <taxon>Agaricomycotina</taxon>
        <taxon>Agaricomycetes</taxon>
        <taxon>Cantharellales</taxon>
        <taxon>Ceratobasidiaceae</taxon>
        <taxon>Rhizoctonia</taxon>
    </lineage>
</organism>
<dbReference type="PANTHER" id="PTHR48050">
    <property type="entry name" value="STEROL 3-BETA-GLUCOSYLTRANSFERASE"/>
    <property type="match status" value="1"/>
</dbReference>
<dbReference type="InterPro" id="IPR002213">
    <property type="entry name" value="UDP_glucos_trans"/>
</dbReference>
<evidence type="ECO:0000256" key="2">
    <source>
        <dbReference type="ARBA" id="ARBA00022679"/>
    </source>
</evidence>
<evidence type="ECO:0000256" key="3">
    <source>
        <dbReference type="ARBA" id="ARBA00022729"/>
    </source>
</evidence>
<feature type="compositionally biased region" description="Basic and acidic residues" evidence="10">
    <location>
        <begin position="1251"/>
        <end position="1260"/>
    </location>
</feature>
<dbReference type="Pfam" id="PF06722">
    <property type="entry name" value="EryCIII-like_C"/>
    <property type="match status" value="1"/>
</dbReference>
<feature type="chain" id="PRO_5034725268" evidence="11">
    <location>
        <begin position="16"/>
        <end position="1312"/>
    </location>
</feature>
<feature type="compositionally biased region" description="Basic and acidic residues" evidence="10">
    <location>
        <begin position="1220"/>
        <end position="1238"/>
    </location>
</feature>
<gene>
    <name evidence="14" type="ORF">RDB_LOCUS4621</name>
</gene>
<dbReference type="GO" id="GO:0016906">
    <property type="term" value="F:sterol 3-beta-glucosyltransferase activity"/>
    <property type="evidence" value="ECO:0007669"/>
    <property type="project" value="UniProtKB-ARBA"/>
</dbReference>
<dbReference type="InterPro" id="IPR011050">
    <property type="entry name" value="Pectin_lyase_fold/virulence"/>
</dbReference>
<dbReference type="InterPro" id="IPR010610">
    <property type="entry name" value="EryCIII-like_C"/>
</dbReference>
<dbReference type="GO" id="GO:0004650">
    <property type="term" value="F:polygalacturonase activity"/>
    <property type="evidence" value="ECO:0007669"/>
    <property type="project" value="InterPro"/>
</dbReference>
<evidence type="ECO:0000313" key="15">
    <source>
        <dbReference type="Proteomes" id="UP000663826"/>
    </source>
</evidence>
<keyword evidence="2" id="KW-0808">Transferase</keyword>
<comment type="caution">
    <text evidence="14">The sequence shown here is derived from an EMBL/GenBank/DDBJ whole genome shotgun (WGS) entry which is preliminary data.</text>
</comment>
<evidence type="ECO:0000259" key="13">
    <source>
        <dbReference type="Pfam" id="PF06722"/>
    </source>
</evidence>
<dbReference type="PANTHER" id="PTHR48050:SF13">
    <property type="entry name" value="STEROL 3-BETA-GLUCOSYLTRANSFERASE UGT80A2"/>
    <property type="match status" value="1"/>
</dbReference>
<dbReference type="InterPro" id="IPR004276">
    <property type="entry name" value="GlycoTrans_28_N"/>
</dbReference>
<dbReference type="Proteomes" id="UP000663826">
    <property type="component" value="Unassembled WGS sequence"/>
</dbReference>
<keyword evidence="3 11" id="KW-0732">Signal</keyword>
<evidence type="ECO:0000256" key="8">
    <source>
        <dbReference type="PROSITE-ProRule" id="PRU10052"/>
    </source>
</evidence>
<comment type="similarity">
    <text evidence="1 9">Belongs to the glycosyl hydrolase 28 family.</text>
</comment>
<name>A0A8H2W6T2_9AGAM</name>
<feature type="active site" evidence="8">
    <location>
        <position position="234"/>
    </location>
</feature>
<keyword evidence="6 9" id="KW-0326">Glycosidase</keyword>
<dbReference type="CDD" id="cd03784">
    <property type="entry name" value="GT1_Gtf-like"/>
    <property type="match status" value="1"/>
</dbReference>
<keyword evidence="7" id="KW-0961">Cell wall biogenesis/degradation</keyword>
<evidence type="ECO:0000259" key="12">
    <source>
        <dbReference type="Pfam" id="PF03033"/>
    </source>
</evidence>
<feature type="domain" description="Erythromycin biosynthesis protein CIII-like C-terminal" evidence="13">
    <location>
        <begin position="846"/>
        <end position="954"/>
    </location>
</feature>
<dbReference type="Gene3D" id="3.40.50.2000">
    <property type="entry name" value="Glycogen Phosphorylase B"/>
    <property type="match status" value="2"/>
</dbReference>
<evidence type="ECO:0000256" key="4">
    <source>
        <dbReference type="ARBA" id="ARBA00022737"/>
    </source>
</evidence>
<evidence type="ECO:0000256" key="6">
    <source>
        <dbReference type="ARBA" id="ARBA00023295"/>
    </source>
</evidence>
<dbReference type="InterPro" id="IPR012334">
    <property type="entry name" value="Pectin_lyas_fold"/>
</dbReference>
<proteinExistence type="inferred from homology"/>
<reference evidence="14" key="1">
    <citation type="submission" date="2021-01" db="EMBL/GenBank/DDBJ databases">
        <authorList>
            <person name="Kaushik A."/>
        </authorList>
    </citation>
    <scope>NUCLEOTIDE SEQUENCE</scope>
    <source>
        <strain evidence="14">AG1-1B</strain>
    </source>
</reference>
<feature type="signal peptide" evidence="11">
    <location>
        <begin position="1"/>
        <end position="15"/>
    </location>
</feature>
<evidence type="ECO:0000256" key="11">
    <source>
        <dbReference type="SAM" id="SignalP"/>
    </source>
</evidence>
<feature type="domain" description="Glycosyltransferase family 28 N-terminal" evidence="12">
    <location>
        <begin position="539"/>
        <end position="685"/>
    </location>
</feature>
<dbReference type="InterPro" id="IPR000743">
    <property type="entry name" value="Glyco_hydro_28"/>
</dbReference>
<dbReference type="PROSITE" id="PS00502">
    <property type="entry name" value="POLYGALACTURONASE"/>
    <property type="match status" value="1"/>
</dbReference>
<evidence type="ECO:0000256" key="7">
    <source>
        <dbReference type="ARBA" id="ARBA00023316"/>
    </source>
</evidence>
<dbReference type="SUPFAM" id="SSF51126">
    <property type="entry name" value="Pectin lyase-like"/>
    <property type="match status" value="1"/>
</dbReference>
<dbReference type="GO" id="GO:0071555">
    <property type="term" value="P:cell wall organization"/>
    <property type="evidence" value="ECO:0007669"/>
    <property type="project" value="UniProtKB-KW"/>
</dbReference>
<evidence type="ECO:0000256" key="5">
    <source>
        <dbReference type="ARBA" id="ARBA00022801"/>
    </source>
</evidence>
<dbReference type="InterPro" id="IPR050426">
    <property type="entry name" value="Glycosyltransferase_28"/>
</dbReference>
<dbReference type="SUPFAM" id="SSF53756">
    <property type="entry name" value="UDP-Glycosyltransferase/glycogen phosphorylase"/>
    <property type="match status" value="1"/>
</dbReference>
<protein>
    <submittedName>
        <fullName evidence="14">Uncharacterized protein</fullName>
    </submittedName>
</protein>
<dbReference type="GO" id="GO:0045490">
    <property type="term" value="P:pectin catabolic process"/>
    <property type="evidence" value="ECO:0007669"/>
    <property type="project" value="UniProtKB-ARBA"/>
</dbReference>
<evidence type="ECO:0000256" key="1">
    <source>
        <dbReference type="ARBA" id="ARBA00008834"/>
    </source>
</evidence>
<keyword evidence="4" id="KW-0677">Repeat</keyword>
<dbReference type="InterPro" id="IPR006626">
    <property type="entry name" value="PbH1"/>
</dbReference>
<dbReference type="EMBL" id="CAJMWQ010000200">
    <property type="protein sequence ID" value="CAE6344954.1"/>
    <property type="molecule type" value="Genomic_DNA"/>
</dbReference>
<dbReference type="Pfam" id="PF03033">
    <property type="entry name" value="Glyco_transf_28"/>
    <property type="match status" value="1"/>
</dbReference>
<feature type="region of interest" description="Disordered" evidence="10">
    <location>
        <begin position="1210"/>
        <end position="1284"/>
    </location>
</feature>
<evidence type="ECO:0000256" key="10">
    <source>
        <dbReference type="SAM" id="MobiDB-lite"/>
    </source>
</evidence>
<accession>A0A8H2W6T2</accession>
<evidence type="ECO:0000313" key="14">
    <source>
        <dbReference type="EMBL" id="CAE6344954.1"/>
    </source>
</evidence>
<dbReference type="Gene3D" id="2.160.20.10">
    <property type="entry name" value="Single-stranded right-handed beta-helix, Pectin lyase-like"/>
    <property type="match status" value="1"/>
</dbReference>
<sequence>MIVAAALALLPLVSAYSKTFVVPHTPGKDDSPAVVAAIANYSSDSLIIFKKGVTYNLWTPINFGTLNNCEVAFEGNATYPTSIAAVQAEVAKSTFSGHWIKIAGTNVTLRGTTDPKWGWIDSHGQQWWDAVQQTNRPHGISFVVTNGVVKDMKLWQPIAWNFLFNGGKNIHAFNNRIHAVSATKAFPFNTDGFAAGGTNLLIENNHIVNGDDCITVGSGANGVHFRNNYCEGGHGLSIGSLGKGGAVASVQNILFENVVMKNHLYGARFKSWTGGNGIAKNITWRNIVLENVPFPIYVTQNYWDQNLGPKPTTDSPNNTHIEDMIFDNFSGTQLDIPYVEGSCVSNPCWYSVANATGKEIVIFDLYHSTTRNIVAKRISGLRTLNNIKPAVMCDPTAIDNDVGLRLLRAVTSPDRALWPRFYYHISTTMDKHNTPFYMREESGKNVVPDTFETDNSEDSNNITKIEIGSIKTSPAINYATYKALGKGLSSSANMTPDGRIVITLDLHKKLPDLPKDYANPVREYAVDRVDWRVAPPMSIVIMIVGSRGDVQPFVALGKSLKEHGHDVRIATHETFRSFVKGAGLRFFDIGGDPEQLMSYMVRNPGLMPGLESLTNGDIGMKRKMVAEYLDGCWKACYEPDDDDDQLPFAADAIISNPPAFAHIHCAEALGIPLQLSFTMPWSATADFPHPLVNVLQSNAETGLTNVLSYALAELMTWQGLGDVVNNFRTQTLGLKPLSMRSGAGLVDRIRVPWTYCMSPALVPKPDDWTNHIDVVGFYFLDLASNYEPPDNVKRFLDEGEPPIHIGFGSIVIEEPKEMTQKIFQAIRETRTRAILSAGWGGLFAPDSPNVPEGVLILDKQTGNIPHDWLFSHVSAVCHHGGAGTTSAGLKAGKPTIVIPFFGDQPFWGAMIAKAGAGPEPIPQDELSTKKLTAAFEFVKSSRARQAAERMGKQIRSENGIALGVDSFHKHLPLLNMRCDIEPHKLAEWWSPEHYLRLSGFAATALTEAGLLDNKKIQHHRTKEYEPHKKATDPITGGSIEIMRTVTHYYAGIAQIFYSPVKGIINTTTAIPRGVMNIIGSVSDGFHNVPRIYGSEVRERGPVNDFSSGITEGAKVGQQPTDINATMKPAAGIMGMISNPIEGAWKSVQKPWAKKQDSRQLEIRRERGKRAYEASTEEERREVIDAFERLTNRNATLERKKMMEAEVKEMLQTDASQKLTLSDDRGGSDEERGLSDDPKSVLSPVRSASSDHLARSKDEKVAPPPKLPKRPSQPNTEDEEAAFQRDLDLALRLSLAEQQGYERGLMNSAEAKH</sequence>
<dbReference type="SMART" id="SM00710">
    <property type="entry name" value="PbH1"/>
    <property type="match status" value="3"/>
</dbReference>
<dbReference type="Pfam" id="PF00295">
    <property type="entry name" value="Glyco_hydro_28"/>
    <property type="match status" value="1"/>
</dbReference>
<keyword evidence="5 9" id="KW-0378">Hydrolase</keyword>